<organism evidence="1 2">
    <name type="scientific">Cryptosporangium japonicum</name>
    <dbReference type="NCBI Taxonomy" id="80872"/>
    <lineage>
        <taxon>Bacteria</taxon>
        <taxon>Bacillati</taxon>
        <taxon>Actinomycetota</taxon>
        <taxon>Actinomycetes</taxon>
        <taxon>Cryptosporangiales</taxon>
        <taxon>Cryptosporangiaceae</taxon>
        <taxon>Cryptosporangium</taxon>
    </lineage>
</organism>
<protein>
    <submittedName>
        <fullName evidence="1">Uncharacterized protein</fullName>
    </submittedName>
</protein>
<sequence length="71" mass="7888">MEPPHPDVVERLSALARLHHEWTLEHAGAEAQPNDAPDYLVHHVDIDPPPGAENKFVRRAREIEGSGDHVG</sequence>
<name>A0ABN0UWI2_9ACTN</name>
<evidence type="ECO:0000313" key="1">
    <source>
        <dbReference type="EMBL" id="GAA0263730.1"/>
    </source>
</evidence>
<keyword evidence="2" id="KW-1185">Reference proteome</keyword>
<dbReference type="RefSeq" id="WP_344652023.1">
    <property type="nucleotide sequence ID" value="NZ_BAAAGX010000023.1"/>
</dbReference>
<evidence type="ECO:0000313" key="2">
    <source>
        <dbReference type="Proteomes" id="UP001500967"/>
    </source>
</evidence>
<accession>A0ABN0UWI2</accession>
<proteinExistence type="predicted"/>
<dbReference type="Proteomes" id="UP001500967">
    <property type="component" value="Unassembled WGS sequence"/>
</dbReference>
<comment type="caution">
    <text evidence="1">The sequence shown here is derived from an EMBL/GenBank/DDBJ whole genome shotgun (WGS) entry which is preliminary data.</text>
</comment>
<reference evidence="1 2" key="1">
    <citation type="journal article" date="2019" name="Int. J. Syst. Evol. Microbiol.">
        <title>The Global Catalogue of Microorganisms (GCM) 10K type strain sequencing project: providing services to taxonomists for standard genome sequencing and annotation.</title>
        <authorList>
            <consortium name="The Broad Institute Genomics Platform"/>
            <consortium name="The Broad Institute Genome Sequencing Center for Infectious Disease"/>
            <person name="Wu L."/>
            <person name="Ma J."/>
        </authorList>
    </citation>
    <scope>NUCLEOTIDE SEQUENCE [LARGE SCALE GENOMIC DNA]</scope>
    <source>
        <strain evidence="1 2">JCM 10425</strain>
    </source>
</reference>
<dbReference type="EMBL" id="BAAAGX010000023">
    <property type="protein sequence ID" value="GAA0263730.1"/>
    <property type="molecule type" value="Genomic_DNA"/>
</dbReference>
<gene>
    <name evidence="1" type="ORF">GCM10009539_57300</name>
</gene>